<dbReference type="FunFam" id="1.25.40.90:FF:000035">
    <property type="entry name" value="Putative clathrin assembly protein At4g40080"/>
    <property type="match status" value="1"/>
</dbReference>
<keyword evidence="4" id="KW-0254">Endocytosis</keyword>
<keyword evidence="7" id="KW-0168">Coated pit</keyword>
<dbReference type="GO" id="GO:0005546">
    <property type="term" value="F:phosphatidylinositol-4,5-bisphosphate binding"/>
    <property type="evidence" value="ECO:0007669"/>
    <property type="project" value="TreeGrafter"/>
</dbReference>
<keyword evidence="5" id="KW-0333">Golgi apparatus</keyword>
<dbReference type="EMBL" id="KZ305027">
    <property type="protein sequence ID" value="PIA51989.1"/>
    <property type="molecule type" value="Genomic_DNA"/>
</dbReference>
<dbReference type="PROSITE" id="PS50942">
    <property type="entry name" value="ENTH"/>
    <property type="match status" value="1"/>
</dbReference>
<dbReference type="SMART" id="SM00273">
    <property type="entry name" value="ENTH"/>
    <property type="match status" value="1"/>
</dbReference>
<proteinExistence type="predicted"/>
<evidence type="ECO:0000256" key="5">
    <source>
        <dbReference type="ARBA" id="ARBA00023034"/>
    </source>
</evidence>
<accession>A0A2G5E893</accession>
<evidence type="ECO:0000256" key="6">
    <source>
        <dbReference type="ARBA" id="ARBA00023136"/>
    </source>
</evidence>
<keyword evidence="8" id="KW-0968">Cytoplasmic vesicle</keyword>
<feature type="domain" description="ENTH" evidence="9">
    <location>
        <begin position="28"/>
        <end position="166"/>
    </location>
</feature>
<evidence type="ECO:0000256" key="2">
    <source>
        <dbReference type="ARBA" id="ARBA00004555"/>
    </source>
</evidence>
<evidence type="ECO:0000256" key="4">
    <source>
        <dbReference type="ARBA" id="ARBA00022583"/>
    </source>
</evidence>
<protein>
    <recommendedName>
        <fullName evidence="9">ENTH domain-containing protein</fullName>
    </recommendedName>
</protein>
<dbReference type="FunCoup" id="A0A2G5E893">
    <property type="interactions" value="24"/>
</dbReference>
<dbReference type="Proteomes" id="UP000230069">
    <property type="component" value="Unassembled WGS sequence"/>
</dbReference>
<keyword evidence="6" id="KW-0472">Membrane</keyword>
<evidence type="ECO:0000313" key="11">
    <source>
        <dbReference type="Proteomes" id="UP000230069"/>
    </source>
</evidence>
<dbReference type="SUPFAM" id="SSF48464">
    <property type="entry name" value="ENTH/VHS domain"/>
    <property type="match status" value="1"/>
</dbReference>
<evidence type="ECO:0000256" key="8">
    <source>
        <dbReference type="ARBA" id="ARBA00023329"/>
    </source>
</evidence>
<evidence type="ECO:0000256" key="1">
    <source>
        <dbReference type="ARBA" id="ARBA00004132"/>
    </source>
</evidence>
<dbReference type="Pfam" id="PF07651">
    <property type="entry name" value="ANTH"/>
    <property type="match status" value="1"/>
</dbReference>
<dbReference type="CDD" id="cd16987">
    <property type="entry name" value="ANTH_N_AP180_plant"/>
    <property type="match status" value="1"/>
</dbReference>
<dbReference type="InterPro" id="IPR045192">
    <property type="entry name" value="AP180-like"/>
</dbReference>
<gene>
    <name evidence="10" type="ORF">AQUCO_01000100v1</name>
</gene>
<dbReference type="InterPro" id="IPR008942">
    <property type="entry name" value="ENTH_VHS"/>
</dbReference>
<dbReference type="InterPro" id="IPR011417">
    <property type="entry name" value="ANTH_dom"/>
</dbReference>
<dbReference type="STRING" id="218851.A0A2G5E893"/>
<dbReference type="InterPro" id="IPR048050">
    <property type="entry name" value="ANTH_N_plant"/>
</dbReference>
<dbReference type="PANTHER" id="PTHR22951">
    <property type="entry name" value="CLATHRIN ASSEMBLY PROTEIN"/>
    <property type="match status" value="1"/>
</dbReference>
<name>A0A2G5E893_AQUCA</name>
<dbReference type="GO" id="GO:0048268">
    <property type="term" value="P:clathrin coat assembly"/>
    <property type="evidence" value="ECO:0007669"/>
    <property type="project" value="InterPro"/>
</dbReference>
<reference evidence="10 11" key="1">
    <citation type="submission" date="2017-09" db="EMBL/GenBank/DDBJ databases">
        <title>WGS assembly of Aquilegia coerulea Goldsmith.</title>
        <authorList>
            <person name="Hodges S."/>
            <person name="Kramer E."/>
            <person name="Nordborg M."/>
            <person name="Tomkins J."/>
            <person name="Borevitz J."/>
            <person name="Derieg N."/>
            <person name="Yan J."/>
            <person name="Mihaltcheva S."/>
            <person name="Hayes R.D."/>
            <person name="Rokhsar D."/>
        </authorList>
    </citation>
    <scope>NUCLEOTIDE SEQUENCE [LARGE SCALE GENOMIC DNA]</scope>
    <source>
        <strain evidence="11">cv. Goldsmith</strain>
    </source>
</reference>
<dbReference type="OrthoDB" id="44015at2759"/>
<dbReference type="InterPro" id="IPR013809">
    <property type="entry name" value="ENTH"/>
</dbReference>
<keyword evidence="11" id="KW-1185">Reference proteome</keyword>
<evidence type="ECO:0000256" key="3">
    <source>
        <dbReference type="ARBA" id="ARBA00004600"/>
    </source>
</evidence>
<comment type="subcellular location">
    <subcellularLocation>
        <location evidence="1">Cytoplasmic vesicle</location>
        <location evidence="1">Clathrin-coated vesicle</location>
    </subcellularLocation>
    <subcellularLocation>
        <location evidence="2">Golgi apparatus</location>
    </subcellularLocation>
    <subcellularLocation>
        <location evidence="3">Membrane</location>
        <location evidence="3">Clathrin-coated pit</location>
    </subcellularLocation>
</comment>
<evidence type="ECO:0000259" key="9">
    <source>
        <dbReference type="PROSITE" id="PS50942"/>
    </source>
</evidence>
<dbReference type="GO" id="GO:0006900">
    <property type="term" value="P:vesicle budding from membrane"/>
    <property type="evidence" value="ECO:0007669"/>
    <property type="project" value="TreeGrafter"/>
</dbReference>
<dbReference type="InParanoid" id="A0A2G5E893"/>
<dbReference type="GO" id="GO:0030136">
    <property type="term" value="C:clathrin-coated vesicle"/>
    <property type="evidence" value="ECO:0007669"/>
    <property type="project" value="UniProtKB-SubCell"/>
</dbReference>
<dbReference type="PANTHER" id="PTHR22951:SF76">
    <property type="entry name" value="OS09G0468150 PROTEIN"/>
    <property type="match status" value="1"/>
</dbReference>
<dbReference type="GO" id="GO:0005905">
    <property type="term" value="C:clathrin-coated pit"/>
    <property type="evidence" value="ECO:0007669"/>
    <property type="project" value="UniProtKB-SubCell"/>
</dbReference>
<sequence length="355" mass="40585">MGRRTKLSLKEVFGVIKDKVSLSKAAILSKPNNQSMHLAILRSTTHEISNPPNQKHINMILSYGHSSRNIASSCINALMVRLHNTHNSFVAFKCLIIIHYIIKRGSFILQDQLSIYPSVGGRNYLNLSNFRDNSTPESWNLSFWVRWYARFLETLLSTSRTLGFFLTSSSMDKDNERVERISSLLNKDLLRELDVLVNLHEEICKAPDLLNVQANKLVYETMDLVEEDKCFAQREIIVRVNELEERISNLSFADSVELVCVLKRLESCKEKISLLFMNKKGSLGVVIWDLVDELKEKIGESKDLCQGRFVKTGRRFGISESARFGERVIRPDDSIKFTSGRLSSFPILETVKSFS</sequence>
<evidence type="ECO:0000256" key="7">
    <source>
        <dbReference type="ARBA" id="ARBA00023176"/>
    </source>
</evidence>
<dbReference type="AlphaFoldDB" id="A0A2G5E893"/>
<dbReference type="GO" id="GO:0005545">
    <property type="term" value="F:1-phosphatidylinositol binding"/>
    <property type="evidence" value="ECO:0007669"/>
    <property type="project" value="TreeGrafter"/>
</dbReference>
<evidence type="ECO:0000313" key="10">
    <source>
        <dbReference type="EMBL" id="PIA51989.1"/>
    </source>
</evidence>
<dbReference type="GO" id="GO:0005794">
    <property type="term" value="C:Golgi apparatus"/>
    <property type="evidence" value="ECO:0007669"/>
    <property type="project" value="UniProtKB-SubCell"/>
</dbReference>
<dbReference type="GO" id="GO:0000149">
    <property type="term" value="F:SNARE binding"/>
    <property type="evidence" value="ECO:0007669"/>
    <property type="project" value="TreeGrafter"/>
</dbReference>
<dbReference type="Gene3D" id="1.25.40.90">
    <property type="match status" value="1"/>
</dbReference>
<dbReference type="GO" id="GO:0032050">
    <property type="term" value="F:clathrin heavy chain binding"/>
    <property type="evidence" value="ECO:0007669"/>
    <property type="project" value="TreeGrafter"/>
</dbReference>
<dbReference type="GO" id="GO:0072583">
    <property type="term" value="P:clathrin-dependent endocytosis"/>
    <property type="evidence" value="ECO:0007669"/>
    <property type="project" value="InterPro"/>
</dbReference>
<organism evidence="10 11">
    <name type="scientific">Aquilegia coerulea</name>
    <name type="common">Rocky mountain columbine</name>
    <dbReference type="NCBI Taxonomy" id="218851"/>
    <lineage>
        <taxon>Eukaryota</taxon>
        <taxon>Viridiplantae</taxon>
        <taxon>Streptophyta</taxon>
        <taxon>Embryophyta</taxon>
        <taxon>Tracheophyta</taxon>
        <taxon>Spermatophyta</taxon>
        <taxon>Magnoliopsida</taxon>
        <taxon>Ranunculales</taxon>
        <taxon>Ranunculaceae</taxon>
        <taxon>Thalictroideae</taxon>
        <taxon>Aquilegia</taxon>
    </lineage>
</organism>